<dbReference type="InterPro" id="IPR036388">
    <property type="entry name" value="WH-like_DNA-bd_sf"/>
</dbReference>
<protein>
    <submittedName>
        <fullName evidence="2">MarR family transcriptional regulator</fullName>
    </submittedName>
</protein>
<dbReference type="SUPFAM" id="SSF46785">
    <property type="entry name" value="Winged helix' DNA-binding domain"/>
    <property type="match status" value="1"/>
</dbReference>
<dbReference type="SMART" id="SM00347">
    <property type="entry name" value="HTH_MARR"/>
    <property type="match status" value="1"/>
</dbReference>
<accession>A0A9D1L909</accession>
<sequence>MDRDIIQFNRLYRELDEIYHIYAKEHGLSDSALWILYSLVESNTRMTQKDMCRLWHRPPQTINSALKRLEAQEMLRLIPAADSQKTKEIVLTDSGRDLVSRIILPVFQAETRALRCMSIEERTLLLSMTAKYVDHLKEEI</sequence>
<dbReference type="AlphaFoldDB" id="A0A9D1L909"/>
<evidence type="ECO:0000313" key="2">
    <source>
        <dbReference type="EMBL" id="HIU28640.1"/>
    </source>
</evidence>
<proteinExistence type="predicted"/>
<feature type="domain" description="HTH marR-type" evidence="1">
    <location>
        <begin position="1"/>
        <end position="134"/>
    </location>
</feature>
<dbReference type="InterPro" id="IPR000835">
    <property type="entry name" value="HTH_MarR-typ"/>
</dbReference>
<dbReference type="Proteomes" id="UP000824091">
    <property type="component" value="Unassembled WGS sequence"/>
</dbReference>
<gene>
    <name evidence="2" type="ORF">IAD16_09750</name>
</gene>
<dbReference type="InterPro" id="IPR036390">
    <property type="entry name" value="WH_DNA-bd_sf"/>
</dbReference>
<comment type="caution">
    <text evidence="2">The sequence shown here is derived from an EMBL/GenBank/DDBJ whole genome shotgun (WGS) entry which is preliminary data.</text>
</comment>
<evidence type="ECO:0000313" key="3">
    <source>
        <dbReference type="Proteomes" id="UP000824091"/>
    </source>
</evidence>
<dbReference type="EMBL" id="DVMO01000151">
    <property type="protein sequence ID" value="HIU28640.1"/>
    <property type="molecule type" value="Genomic_DNA"/>
</dbReference>
<reference evidence="2" key="2">
    <citation type="journal article" date="2021" name="PeerJ">
        <title>Extensive microbial diversity within the chicken gut microbiome revealed by metagenomics and culture.</title>
        <authorList>
            <person name="Gilroy R."/>
            <person name="Ravi A."/>
            <person name="Getino M."/>
            <person name="Pursley I."/>
            <person name="Horton D.L."/>
            <person name="Alikhan N.F."/>
            <person name="Baker D."/>
            <person name="Gharbi K."/>
            <person name="Hall N."/>
            <person name="Watson M."/>
            <person name="Adriaenssens E.M."/>
            <person name="Foster-Nyarko E."/>
            <person name="Jarju S."/>
            <person name="Secka A."/>
            <person name="Antonio M."/>
            <person name="Oren A."/>
            <person name="Chaudhuri R.R."/>
            <person name="La Ragione R."/>
            <person name="Hildebrand F."/>
            <person name="Pallen M.J."/>
        </authorList>
    </citation>
    <scope>NUCLEOTIDE SEQUENCE</scope>
    <source>
        <strain evidence="2">11300</strain>
    </source>
</reference>
<dbReference type="GO" id="GO:0003700">
    <property type="term" value="F:DNA-binding transcription factor activity"/>
    <property type="evidence" value="ECO:0007669"/>
    <property type="project" value="InterPro"/>
</dbReference>
<evidence type="ECO:0000259" key="1">
    <source>
        <dbReference type="PROSITE" id="PS50995"/>
    </source>
</evidence>
<organism evidence="2 3">
    <name type="scientific">Candidatus Fimisoma avicola</name>
    <dbReference type="NCBI Taxonomy" id="2840826"/>
    <lineage>
        <taxon>Bacteria</taxon>
        <taxon>Bacillati</taxon>
        <taxon>Bacillota</taxon>
        <taxon>Clostridia</taxon>
        <taxon>Eubacteriales</taxon>
        <taxon>Candidatus Fimisoma</taxon>
    </lineage>
</organism>
<dbReference type="Pfam" id="PF12802">
    <property type="entry name" value="MarR_2"/>
    <property type="match status" value="1"/>
</dbReference>
<reference evidence="2" key="1">
    <citation type="submission" date="2020-10" db="EMBL/GenBank/DDBJ databases">
        <authorList>
            <person name="Gilroy R."/>
        </authorList>
    </citation>
    <scope>NUCLEOTIDE SEQUENCE</scope>
    <source>
        <strain evidence="2">11300</strain>
    </source>
</reference>
<dbReference type="PROSITE" id="PS50995">
    <property type="entry name" value="HTH_MARR_2"/>
    <property type="match status" value="1"/>
</dbReference>
<name>A0A9D1L909_9FIRM</name>
<dbReference type="Gene3D" id="1.10.10.10">
    <property type="entry name" value="Winged helix-like DNA-binding domain superfamily/Winged helix DNA-binding domain"/>
    <property type="match status" value="1"/>
</dbReference>